<dbReference type="Pfam" id="PF00300">
    <property type="entry name" value="His_Phos_1"/>
    <property type="match status" value="1"/>
</dbReference>
<name>A0A412G5Y2_9FIRM</name>
<evidence type="ECO:0000313" key="2">
    <source>
        <dbReference type="Proteomes" id="UP000284178"/>
    </source>
</evidence>
<dbReference type="EMBL" id="QRUP01000002">
    <property type="protein sequence ID" value="RGR76364.1"/>
    <property type="molecule type" value="Genomic_DNA"/>
</dbReference>
<proteinExistence type="predicted"/>
<protein>
    <submittedName>
        <fullName evidence="1">Histidine phosphatase family protein</fullName>
    </submittedName>
</protein>
<dbReference type="Proteomes" id="UP000284178">
    <property type="component" value="Unassembled WGS sequence"/>
</dbReference>
<dbReference type="GeneID" id="83014404"/>
<dbReference type="InterPro" id="IPR013078">
    <property type="entry name" value="His_Pase_superF_clade-1"/>
</dbReference>
<dbReference type="RefSeq" id="WP_117893530.1">
    <property type="nucleotide sequence ID" value="NZ_CABJCV010000002.1"/>
</dbReference>
<dbReference type="GO" id="GO:0016791">
    <property type="term" value="F:phosphatase activity"/>
    <property type="evidence" value="ECO:0007669"/>
    <property type="project" value="TreeGrafter"/>
</dbReference>
<dbReference type="PANTHER" id="PTHR48100">
    <property type="entry name" value="BROAD-SPECIFICITY PHOSPHATASE YOR283W-RELATED"/>
    <property type="match status" value="1"/>
</dbReference>
<dbReference type="AlphaFoldDB" id="A0A412G5Y2"/>
<sequence length="192" mass="21960">MFYLIRHGTADYTEKDTKIYQGFGNHLAPLSAKGIREIETTAADPRLAQARLILSSPYTRALQSAAILSRCLQIPLQVETDLHEWLADQTYVYLPDEQAAQHYNEFQACNGLYPPGEEKAWESLPAMRLRMIRVFQRYQGQDDLLVVCHGLVIQSLCGFHPGNGEIVEFDLDSCMNDQNTKRKQRTKQNEQI</sequence>
<dbReference type="SUPFAM" id="SSF53254">
    <property type="entry name" value="Phosphoglycerate mutase-like"/>
    <property type="match status" value="1"/>
</dbReference>
<accession>A0A412G5Y2</accession>
<reference evidence="1 2" key="1">
    <citation type="submission" date="2018-08" db="EMBL/GenBank/DDBJ databases">
        <title>A genome reference for cultivated species of the human gut microbiota.</title>
        <authorList>
            <person name="Zou Y."/>
            <person name="Xue W."/>
            <person name="Luo G."/>
        </authorList>
    </citation>
    <scope>NUCLEOTIDE SEQUENCE [LARGE SCALE GENOMIC DNA]</scope>
    <source>
        <strain evidence="1 2">AF24-29</strain>
    </source>
</reference>
<dbReference type="CDD" id="cd07067">
    <property type="entry name" value="HP_PGM_like"/>
    <property type="match status" value="1"/>
</dbReference>
<dbReference type="InterPro" id="IPR029033">
    <property type="entry name" value="His_PPase_superfam"/>
</dbReference>
<evidence type="ECO:0000313" key="1">
    <source>
        <dbReference type="EMBL" id="RGR76364.1"/>
    </source>
</evidence>
<dbReference type="InterPro" id="IPR050275">
    <property type="entry name" value="PGM_Phosphatase"/>
</dbReference>
<dbReference type="SMART" id="SM00855">
    <property type="entry name" value="PGAM"/>
    <property type="match status" value="1"/>
</dbReference>
<keyword evidence="2" id="KW-1185">Reference proteome</keyword>
<dbReference type="PANTHER" id="PTHR48100:SF59">
    <property type="entry name" value="ADENOSYLCOBALAMIN_ALPHA-RIBAZOLE PHOSPHATASE"/>
    <property type="match status" value="1"/>
</dbReference>
<dbReference type="Gene3D" id="3.40.50.1240">
    <property type="entry name" value="Phosphoglycerate mutase-like"/>
    <property type="match status" value="1"/>
</dbReference>
<comment type="caution">
    <text evidence="1">The sequence shown here is derived from an EMBL/GenBank/DDBJ whole genome shotgun (WGS) entry which is preliminary data.</text>
</comment>
<gene>
    <name evidence="1" type="ORF">DWY25_03140</name>
</gene>
<organism evidence="1 2">
    <name type="scientific">Holdemania filiformis</name>
    <dbReference type="NCBI Taxonomy" id="61171"/>
    <lineage>
        <taxon>Bacteria</taxon>
        <taxon>Bacillati</taxon>
        <taxon>Bacillota</taxon>
        <taxon>Erysipelotrichia</taxon>
        <taxon>Erysipelotrichales</taxon>
        <taxon>Erysipelotrichaceae</taxon>
        <taxon>Holdemania</taxon>
    </lineage>
</organism>
<dbReference type="GO" id="GO:0005737">
    <property type="term" value="C:cytoplasm"/>
    <property type="evidence" value="ECO:0007669"/>
    <property type="project" value="TreeGrafter"/>
</dbReference>